<accession>A0A6C0BEX8</accession>
<dbReference type="SUPFAM" id="SSF53335">
    <property type="entry name" value="S-adenosyl-L-methionine-dependent methyltransferases"/>
    <property type="match status" value="1"/>
</dbReference>
<dbReference type="Gene3D" id="3.40.50.150">
    <property type="entry name" value="Vaccinia Virus protein VP39"/>
    <property type="match status" value="1"/>
</dbReference>
<dbReference type="InterPro" id="IPR029063">
    <property type="entry name" value="SAM-dependent_MTases_sf"/>
</dbReference>
<reference evidence="1" key="1">
    <citation type="journal article" date="2020" name="Nature">
        <title>Giant virus diversity and host interactions through global metagenomics.</title>
        <authorList>
            <person name="Schulz F."/>
            <person name="Roux S."/>
            <person name="Paez-Espino D."/>
            <person name="Jungbluth S."/>
            <person name="Walsh D.A."/>
            <person name="Denef V.J."/>
            <person name="McMahon K.D."/>
            <person name="Konstantinidis K.T."/>
            <person name="Eloe-Fadrosh E.A."/>
            <person name="Kyrpides N.C."/>
            <person name="Woyke T."/>
        </authorList>
    </citation>
    <scope>NUCLEOTIDE SEQUENCE</scope>
    <source>
        <strain evidence="1">GVMAG-M-3300010354-11</strain>
    </source>
</reference>
<proteinExistence type="predicted"/>
<dbReference type="CDD" id="cd02440">
    <property type="entry name" value="AdoMet_MTases"/>
    <property type="match status" value="1"/>
</dbReference>
<name>A0A6C0BEX8_9ZZZZ</name>
<dbReference type="Pfam" id="PF13578">
    <property type="entry name" value="Methyltransf_24"/>
    <property type="match status" value="1"/>
</dbReference>
<dbReference type="EMBL" id="MN739141">
    <property type="protein sequence ID" value="QHS90610.1"/>
    <property type="molecule type" value="Genomic_DNA"/>
</dbReference>
<sequence length="198" mass="23169">MFSVDWFSNNIPVWQKQLKRFVGKQVNALEIGSYEGMSALWLLQNILTHPKSRMYCIDSFEDDKKGIIMNTFQNNMEPFKSKYKLFKGKSSDILKTPQLLKTKFDVIYIDGNHHSRHVLEDAVLAFALLKPKGILIFDDYTNSKDHDNRCPKPAIDAFLNAYANEIKVIYSRWQVIIEKRSKPINSRPCYSEFWPEPK</sequence>
<evidence type="ECO:0000313" key="1">
    <source>
        <dbReference type="EMBL" id="QHS90610.1"/>
    </source>
</evidence>
<dbReference type="AlphaFoldDB" id="A0A6C0BEX8"/>
<evidence type="ECO:0008006" key="2">
    <source>
        <dbReference type="Google" id="ProtNLM"/>
    </source>
</evidence>
<protein>
    <recommendedName>
        <fullName evidence="2">Methyltransferase</fullName>
    </recommendedName>
</protein>
<organism evidence="1">
    <name type="scientific">viral metagenome</name>
    <dbReference type="NCBI Taxonomy" id="1070528"/>
    <lineage>
        <taxon>unclassified sequences</taxon>
        <taxon>metagenomes</taxon>
        <taxon>organismal metagenomes</taxon>
    </lineage>
</organism>